<protein>
    <recommendedName>
        <fullName evidence="4">HNH nuclease domain-containing protein</fullName>
    </recommendedName>
</protein>
<feature type="compositionally biased region" description="Acidic residues" evidence="1">
    <location>
        <begin position="303"/>
        <end position="312"/>
    </location>
</feature>
<gene>
    <name evidence="2" type="ORF">BJ875DRAFT_138782</name>
</gene>
<dbReference type="AlphaFoldDB" id="A0A9P7YD13"/>
<feature type="compositionally biased region" description="Basic and acidic residues" evidence="1">
    <location>
        <begin position="342"/>
        <end position="365"/>
    </location>
</feature>
<evidence type="ECO:0000313" key="3">
    <source>
        <dbReference type="Proteomes" id="UP000824998"/>
    </source>
</evidence>
<evidence type="ECO:0000256" key="1">
    <source>
        <dbReference type="SAM" id="MobiDB-lite"/>
    </source>
</evidence>
<dbReference type="OrthoDB" id="3800761at2759"/>
<dbReference type="Proteomes" id="UP000824998">
    <property type="component" value="Unassembled WGS sequence"/>
</dbReference>
<dbReference type="EMBL" id="MU251639">
    <property type="protein sequence ID" value="KAG9230855.1"/>
    <property type="molecule type" value="Genomic_DNA"/>
</dbReference>
<reference evidence="2" key="1">
    <citation type="journal article" date="2021" name="IMA Fungus">
        <title>Genomic characterization of three marine fungi, including Emericellopsis atlantica sp. nov. with signatures of a generalist lifestyle and marine biomass degradation.</title>
        <authorList>
            <person name="Hagestad O.C."/>
            <person name="Hou L."/>
            <person name="Andersen J.H."/>
            <person name="Hansen E.H."/>
            <person name="Altermark B."/>
            <person name="Li C."/>
            <person name="Kuhnert E."/>
            <person name="Cox R.J."/>
            <person name="Crous P.W."/>
            <person name="Spatafora J.W."/>
            <person name="Lail K."/>
            <person name="Amirebrahimi M."/>
            <person name="Lipzen A."/>
            <person name="Pangilinan J."/>
            <person name="Andreopoulos W."/>
            <person name="Hayes R.D."/>
            <person name="Ng V."/>
            <person name="Grigoriev I.V."/>
            <person name="Jackson S.A."/>
            <person name="Sutton T.D.S."/>
            <person name="Dobson A.D.W."/>
            <person name="Rama T."/>
        </authorList>
    </citation>
    <scope>NUCLEOTIDE SEQUENCE</scope>
    <source>
        <strain evidence="2">TRa018bII</strain>
    </source>
</reference>
<sequence>MDPTNQAHRVPSNSSSRQGHPPIYPPPPQAVFPIPRGSNTENSSGTSSSGSKRKRTVVDDGSDPARSLTRVSSTSDFNNNTKAQVREQYNSKCWHCGASPADVCHVVGSRDHTFHEARTHGLIDFHEKQNPQNAIALCGTCHTNFDHVYNPSFFFLPTDLDYFLNYERQDRKRRRRLGRRTGTIPARICPTAQTYQDHQMHQRIEGAEVGGLYTRIVINDFLPQYPGRAPFQPGLSEYGATKSWTGSPMASLQRAVLMLRKLNLHGIPREIRNALRQLQDAYSEELDLDSSDTSSQGSIELSISEEDNLEEGNGERFEDKTREPRARSQQSGAEQSSACGNREQDCEEHVVNEDKEGTGTSKDEVHSEANLKVALLHSSLRHQDMDCILIPGRNASFWRWGPHATSEDAAKFFRRVL</sequence>
<proteinExistence type="predicted"/>
<evidence type="ECO:0008006" key="4">
    <source>
        <dbReference type="Google" id="ProtNLM"/>
    </source>
</evidence>
<feature type="compositionally biased region" description="Basic and acidic residues" evidence="1">
    <location>
        <begin position="313"/>
        <end position="326"/>
    </location>
</feature>
<feature type="compositionally biased region" description="Low complexity" evidence="1">
    <location>
        <begin position="31"/>
        <end position="50"/>
    </location>
</feature>
<accession>A0A9P7YD13</accession>
<evidence type="ECO:0000313" key="2">
    <source>
        <dbReference type="EMBL" id="KAG9230855.1"/>
    </source>
</evidence>
<feature type="region of interest" description="Disordered" evidence="1">
    <location>
        <begin position="1"/>
        <end position="79"/>
    </location>
</feature>
<name>A0A9P7YD13_9HELO</name>
<comment type="caution">
    <text evidence="2">The sequence shown here is derived from an EMBL/GenBank/DDBJ whole genome shotgun (WGS) entry which is preliminary data.</text>
</comment>
<keyword evidence="3" id="KW-1185">Reference proteome</keyword>
<feature type="compositionally biased region" description="Polar residues" evidence="1">
    <location>
        <begin position="327"/>
        <end position="339"/>
    </location>
</feature>
<organism evidence="2 3">
    <name type="scientific">Amylocarpus encephaloides</name>
    <dbReference type="NCBI Taxonomy" id="45428"/>
    <lineage>
        <taxon>Eukaryota</taxon>
        <taxon>Fungi</taxon>
        <taxon>Dikarya</taxon>
        <taxon>Ascomycota</taxon>
        <taxon>Pezizomycotina</taxon>
        <taxon>Leotiomycetes</taxon>
        <taxon>Helotiales</taxon>
        <taxon>Helotiales incertae sedis</taxon>
        <taxon>Amylocarpus</taxon>
    </lineage>
</organism>
<feature type="compositionally biased region" description="Polar residues" evidence="1">
    <location>
        <begin position="69"/>
        <end position="79"/>
    </location>
</feature>
<feature type="region of interest" description="Disordered" evidence="1">
    <location>
        <begin position="285"/>
        <end position="365"/>
    </location>
</feature>
<feature type="compositionally biased region" description="Polar residues" evidence="1">
    <location>
        <begin position="1"/>
        <end position="18"/>
    </location>
</feature>